<protein>
    <submittedName>
        <fullName evidence="1">(Mediterranean fruit fly) hypothetical protein</fullName>
    </submittedName>
</protein>
<proteinExistence type="predicted"/>
<dbReference type="EMBL" id="CAJHJT010000034">
    <property type="protein sequence ID" value="CAD7002348.1"/>
    <property type="molecule type" value="Genomic_DNA"/>
</dbReference>
<accession>A0A811UVL0</accession>
<evidence type="ECO:0000313" key="2">
    <source>
        <dbReference type="Proteomes" id="UP000606786"/>
    </source>
</evidence>
<dbReference type="Proteomes" id="UP000606786">
    <property type="component" value="Unassembled WGS sequence"/>
</dbReference>
<sequence length="124" mass="14348">MLLKSADHEEENLGKNPLIVLLKSSKIELCILIGQLPLRDHLYKLYKVESSKVYLCDCPAFNLLKRHNCYNAPSSSLTLVGMFERNYGTEPTQWIRPSTSLFHHSTNQLESQVFSRRTKSRHDK</sequence>
<evidence type="ECO:0000313" key="1">
    <source>
        <dbReference type="EMBL" id="CAD7002348.1"/>
    </source>
</evidence>
<dbReference type="AlphaFoldDB" id="A0A811UVL0"/>
<reference evidence="1" key="1">
    <citation type="submission" date="2020-11" db="EMBL/GenBank/DDBJ databases">
        <authorList>
            <person name="Whitehead M."/>
        </authorList>
    </citation>
    <scope>NUCLEOTIDE SEQUENCE</scope>
    <source>
        <strain evidence="1">EGII</strain>
    </source>
</reference>
<comment type="caution">
    <text evidence="1">The sequence shown here is derived from an EMBL/GenBank/DDBJ whole genome shotgun (WGS) entry which is preliminary data.</text>
</comment>
<organism evidence="1 2">
    <name type="scientific">Ceratitis capitata</name>
    <name type="common">Mediterranean fruit fly</name>
    <name type="synonym">Tephritis capitata</name>
    <dbReference type="NCBI Taxonomy" id="7213"/>
    <lineage>
        <taxon>Eukaryota</taxon>
        <taxon>Metazoa</taxon>
        <taxon>Ecdysozoa</taxon>
        <taxon>Arthropoda</taxon>
        <taxon>Hexapoda</taxon>
        <taxon>Insecta</taxon>
        <taxon>Pterygota</taxon>
        <taxon>Neoptera</taxon>
        <taxon>Endopterygota</taxon>
        <taxon>Diptera</taxon>
        <taxon>Brachycera</taxon>
        <taxon>Muscomorpha</taxon>
        <taxon>Tephritoidea</taxon>
        <taxon>Tephritidae</taxon>
        <taxon>Ceratitis</taxon>
        <taxon>Ceratitis</taxon>
    </lineage>
</organism>
<gene>
    <name evidence="1" type="ORF">CCAP1982_LOCUS10832</name>
</gene>
<name>A0A811UVL0_CERCA</name>
<keyword evidence="2" id="KW-1185">Reference proteome</keyword>